<name>A9KEZ3_COXBN</name>
<evidence type="ECO:0000313" key="2">
    <source>
        <dbReference type="Proteomes" id="UP000008555"/>
    </source>
</evidence>
<dbReference type="Proteomes" id="UP000008555">
    <property type="component" value="Chromosome"/>
</dbReference>
<proteinExistence type="predicted"/>
<gene>
    <name evidence="1" type="ordered locus">CBUD_0049</name>
</gene>
<accession>A9KEZ3</accession>
<sequence>MRVIMSQRLTQPIIKRLFELLNEELKHQSLEGELYLVGGAVMCLVYDARPATQDVDALFRPAQKLRKIAAKVGDHVGVKADWLNDAVKGYLSDRGEFDSFLELSHLRVFVSRPDYLLAMKCLALRIGEEFYDLDDIRYLLRYLNITTYQGALDIITRYYPLKRFPQKTLYALEELIGA</sequence>
<evidence type="ECO:0000313" key="1">
    <source>
        <dbReference type="EMBL" id="ABS77205.2"/>
    </source>
</evidence>
<dbReference type="KEGG" id="cbd:CBUD_0049"/>
<dbReference type="AlphaFoldDB" id="A9KEZ3"/>
<reference evidence="1 2" key="1">
    <citation type="journal article" date="2009" name="Infect. Immun.">
        <title>Comparative genomics reveal extensive transposon-mediated genomic plasticity and diversity among potential effector proteins within the genus Coxiella.</title>
        <authorList>
            <person name="Beare P.A."/>
            <person name="Unsworth N."/>
            <person name="Andoh M."/>
            <person name="Voth D.E."/>
            <person name="Omsland A."/>
            <person name="Gilk S.D."/>
            <person name="Williams K.P."/>
            <person name="Sobral B.W."/>
            <person name="Kupko J.J.III."/>
            <person name="Porcella S.F."/>
            <person name="Samuel J.E."/>
            <person name="Heinzen R.A."/>
        </authorList>
    </citation>
    <scope>NUCLEOTIDE SEQUENCE [LARGE SCALE GENOMIC DNA]</scope>
    <source>
        <strain evidence="1 2">Dugway 5J108-111</strain>
    </source>
</reference>
<protein>
    <submittedName>
        <fullName evidence="1">Uncharacterized protein</fullName>
    </submittedName>
</protein>
<dbReference type="EMBL" id="CP000733">
    <property type="protein sequence ID" value="ABS77205.2"/>
    <property type="molecule type" value="Genomic_DNA"/>
</dbReference>
<dbReference type="HOGENOM" id="CLU_127100_0_0_6"/>
<organism evidence="1 2">
    <name type="scientific">Coxiella burnetii (strain Dugway 5J108-111)</name>
    <dbReference type="NCBI Taxonomy" id="434922"/>
    <lineage>
        <taxon>Bacteria</taxon>
        <taxon>Pseudomonadati</taxon>
        <taxon>Pseudomonadota</taxon>
        <taxon>Gammaproteobacteria</taxon>
        <taxon>Legionellales</taxon>
        <taxon>Coxiellaceae</taxon>
        <taxon>Coxiella</taxon>
    </lineage>
</organism>